<keyword evidence="2" id="KW-1185">Reference proteome</keyword>
<evidence type="ECO:0000313" key="1">
    <source>
        <dbReference type="EMBL" id="GHI20898.1"/>
    </source>
</evidence>
<dbReference type="Proteomes" id="UP001052739">
    <property type="component" value="Unassembled WGS sequence"/>
</dbReference>
<reference evidence="1" key="1">
    <citation type="submission" date="2024-05" db="EMBL/GenBank/DDBJ databases">
        <title>Whole genome shotgun sequence of Streptomyces hydrogenans NBRC 13475.</title>
        <authorList>
            <person name="Komaki H."/>
            <person name="Tamura T."/>
        </authorList>
    </citation>
    <scope>NUCLEOTIDE SEQUENCE</scope>
    <source>
        <strain evidence="1">NBRC 13475</strain>
    </source>
</reference>
<gene>
    <name evidence="1" type="ORF">Shyd_22690</name>
</gene>
<sequence>MSEPCVSATVLTDSVSAAVAVATPVEPTVPMSTESDSISLSDLRMHPPMIHNGAVNLAG</sequence>
<name>A0ABQ3P7A3_9ACTN</name>
<evidence type="ECO:0000313" key="2">
    <source>
        <dbReference type="Proteomes" id="UP001052739"/>
    </source>
</evidence>
<dbReference type="EMBL" id="BNDW01000019">
    <property type="protein sequence ID" value="GHI20898.1"/>
    <property type="molecule type" value="Genomic_DNA"/>
</dbReference>
<organism evidence="1 2">
    <name type="scientific">Streptomyces hydrogenans</name>
    <dbReference type="NCBI Taxonomy" id="1873719"/>
    <lineage>
        <taxon>Bacteria</taxon>
        <taxon>Bacillati</taxon>
        <taxon>Actinomycetota</taxon>
        <taxon>Actinomycetes</taxon>
        <taxon>Kitasatosporales</taxon>
        <taxon>Streptomycetaceae</taxon>
        <taxon>Streptomyces</taxon>
    </lineage>
</organism>
<proteinExistence type="predicted"/>
<accession>A0ABQ3P7A3</accession>
<comment type="caution">
    <text evidence="1">The sequence shown here is derived from an EMBL/GenBank/DDBJ whole genome shotgun (WGS) entry which is preliminary data.</text>
</comment>
<protein>
    <submittedName>
        <fullName evidence="1">Uncharacterized protein</fullName>
    </submittedName>
</protein>